<feature type="region of interest" description="Disordered" evidence="1">
    <location>
        <begin position="126"/>
        <end position="261"/>
    </location>
</feature>
<feature type="region of interest" description="Disordered" evidence="1">
    <location>
        <begin position="1"/>
        <end position="111"/>
    </location>
</feature>
<protein>
    <submittedName>
        <fullName evidence="2">Uncharacterized protein</fullName>
    </submittedName>
</protein>
<feature type="compositionally biased region" description="Acidic residues" evidence="1">
    <location>
        <begin position="94"/>
        <end position="103"/>
    </location>
</feature>
<gene>
    <name evidence="2" type="ORF">TGFOU_365990</name>
</gene>
<accession>A0A086K8C1</accession>
<feature type="compositionally biased region" description="Basic and acidic residues" evidence="1">
    <location>
        <begin position="19"/>
        <end position="36"/>
    </location>
</feature>
<dbReference type="EMBL" id="AEYH02002311">
    <property type="protein sequence ID" value="KFG40639.1"/>
    <property type="molecule type" value="Genomic_DNA"/>
</dbReference>
<comment type="caution">
    <text evidence="2">The sequence shown here is derived from an EMBL/GenBank/DDBJ whole genome shotgun (WGS) entry which is preliminary data.</text>
</comment>
<evidence type="ECO:0000256" key="1">
    <source>
        <dbReference type="SAM" id="MobiDB-lite"/>
    </source>
</evidence>
<evidence type="ECO:0000313" key="2">
    <source>
        <dbReference type="EMBL" id="KFG40639.1"/>
    </source>
</evidence>
<sequence>MSSPAESPRASGKRARARVPTDRSARSLPPSRREGIPRWCLLPSNFANPADSGATGSCAATQWRKRSHDVIEVEDNSGLPKEEGTPNGKKEQTEETGEEGEDPAGEHEADAPLLLRFCLSASISSARRTHGARLEWTRVPDPSSRRASASPVRPRYLLQGGLSDHETDARIQPRGEGKRTREDSENRDQPQKRGNEERERRRWKPAGREPGRRDRGQRRSLKRVEETKPRRRKRSEKRKRSKKERLRPTKGVKPLHSARRAELATGCGPEIWLNPDRNYLFVYSISRDASKRKVLHTQRNDD</sequence>
<feature type="compositionally biased region" description="Basic and acidic residues" evidence="1">
    <location>
        <begin position="163"/>
        <end position="214"/>
    </location>
</feature>
<dbReference type="VEuPathDB" id="ToxoDB:TGFOU_365990"/>
<organism evidence="2 3">
    <name type="scientific">Toxoplasma gondii FOU</name>
    <dbReference type="NCBI Taxonomy" id="943167"/>
    <lineage>
        <taxon>Eukaryota</taxon>
        <taxon>Sar</taxon>
        <taxon>Alveolata</taxon>
        <taxon>Apicomplexa</taxon>
        <taxon>Conoidasida</taxon>
        <taxon>Coccidia</taxon>
        <taxon>Eucoccidiorida</taxon>
        <taxon>Eimeriorina</taxon>
        <taxon>Sarcocystidae</taxon>
        <taxon>Toxoplasma</taxon>
    </lineage>
</organism>
<dbReference type="AlphaFoldDB" id="A0A086K8C1"/>
<name>A0A086K8C1_TOXGO</name>
<reference evidence="2 3" key="1">
    <citation type="submission" date="2014-07" db="EMBL/GenBank/DDBJ databases">
        <authorList>
            <person name="Sibley D."/>
            <person name="Venepally P."/>
            <person name="Karamycheva S."/>
            <person name="Hadjithomas M."/>
            <person name="Khan A."/>
            <person name="Brunk B."/>
            <person name="Roos D."/>
            <person name="Caler E."/>
            <person name="Lorenzi H."/>
        </authorList>
    </citation>
    <scope>NUCLEOTIDE SEQUENCE [LARGE SCALE GENOMIC DNA]</scope>
    <source>
        <strain evidence="2 3">FOU</strain>
    </source>
</reference>
<feature type="compositionally biased region" description="Basic residues" evidence="1">
    <location>
        <begin position="229"/>
        <end position="250"/>
    </location>
</feature>
<proteinExistence type="predicted"/>
<feature type="compositionally biased region" description="Basic and acidic residues" evidence="1">
    <location>
        <begin position="80"/>
        <end position="93"/>
    </location>
</feature>
<evidence type="ECO:0000313" key="3">
    <source>
        <dbReference type="Proteomes" id="UP000028838"/>
    </source>
</evidence>
<feature type="compositionally biased region" description="Low complexity" evidence="1">
    <location>
        <begin position="139"/>
        <end position="155"/>
    </location>
</feature>
<dbReference type="Proteomes" id="UP000028838">
    <property type="component" value="Unassembled WGS sequence"/>
</dbReference>